<dbReference type="InterPro" id="IPR050483">
    <property type="entry name" value="CoA-transferase_III_domain"/>
</dbReference>
<organism evidence="3 4">
    <name type="scientific">Exophiala viscosa</name>
    <dbReference type="NCBI Taxonomy" id="2486360"/>
    <lineage>
        <taxon>Eukaryota</taxon>
        <taxon>Fungi</taxon>
        <taxon>Dikarya</taxon>
        <taxon>Ascomycota</taxon>
        <taxon>Pezizomycotina</taxon>
        <taxon>Eurotiomycetes</taxon>
        <taxon>Chaetothyriomycetidae</taxon>
        <taxon>Chaetothyriales</taxon>
        <taxon>Herpotrichiellaceae</taxon>
        <taxon>Exophiala</taxon>
    </lineage>
</organism>
<dbReference type="AlphaFoldDB" id="A0AAN6I9R4"/>
<dbReference type="Gene3D" id="3.30.1540.10">
    <property type="entry name" value="formyl-coa transferase, domain 3"/>
    <property type="match status" value="1"/>
</dbReference>
<dbReference type="PANTHER" id="PTHR48207:SF3">
    <property type="entry name" value="SUCCINATE--HYDROXYMETHYLGLUTARATE COA-TRANSFERASE"/>
    <property type="match status" value="1"/>
</dbReference>
<gene>
    <name evidence="3" type="ORF">EDD36DRAFT_458291</name>
</gene>
<name>A0AAN6I9R4_9EURO</name>
<dbReference type="EMBL" id="MU404360">
    <property type="protein sequence ID" value="KAI1609396.1"/>
    <property type="molecule type" value="Genomic_DNA"/>
</dbReference>
<evidence type="ECO:0000313" key="3">
    <source>
        <dbReference type="EMBL" id="KAI1609396.1"/>
    </source>
</evidence>
<dbReference type="InterPro" id="IPR003673">
    <property type="entry name" value="CoA-Trfase_fam_III"/>
</dbReference>
<accession>A0AAN6I9R4</accession>
<dbReference type="GO" id="GO:0047369">
    <property type="term" value="F:succinate-hydroxymethylglutarate CoA-transferase activity"/>
    <property type="evidence" value="ECO:0007669"/>
    <property type="project" value="TreeGrafter"/>
</dbReference>
<reference evidence="3" key="1">
    <citation type="journal article" date="2022" name="bioRxiv">
        <title>Deciphering the potential niche of two novel black yeast fungi from a biological soil crust based on their genomes, phenotypes, and melanin regulation.</title>
        <authorList>
            <consortium name="DOE Joint Genome Institute"/>
            <person name="Carr E.C."/>
            <person name="Barton Q."/>
            <person name="Grambo S."/>
            <person name="Sullivan M."/>
            <person name="Renfro C.M."/>
            <person name="Kuo A."/>
            <person name="Pangilinan J."/>
            <person name="Lipzen A."/>
            <person name="Keymanesh K."/>
            <person name="Savage E."/>
            <person name="Barry K."/>
            <person name="Grigoriev I.V."/>
            <person name="Riekhof W.R."/>
            <person name="Harris S.S."/>
        </authorList>
    </citation>
    <scope>NUCLEOTIDE SEQUENCE</scope>
    <source>
        <strain evidence="3">JF 03-4F</strain>
    </source>
</reference>
<dbReference type="Pfam" id="PF02515">
    <property type="entry name" value="CoA_transf_3"/>
    <property type="match status" value="1"/>
</dbReference>
<comment type="caution">
    <text evidence="3">The sequence shown here is derived from an EMBL/GenBank/DDBJ whole genome shotgun (WGS) entry which is preliminary data.</text>
</comment>
<evidence type="ECO:0000256" key="1">
    <source>
        <dbReference type="ARBA" id="ARBA00008383"/>
    </source>
</evidence>
<keyword evidence="2" id="KW-0808">Transferase</keyword>
<proteinExistence type="inferred from homology"/>
<evidence type="ECO:0000256" key="2">
    <source>
        <dbReference type="ARBA" id="ARBA00022679"/>
    </source>
</evidence>
<dbReference type="Gene3D" id="3.40.50.10540">
    <property type="entry name" value="Crotonobetainyl-coa:carnitine coa-transferase, domain 1"/>
    <property type="match status" value="1"/>
</dbReference>
<dbReference type="Proteomes" id="UP001203852">
    <property type="component" value="Unassembled WGS sequence"/>
</dbReference>
<dbReference type="SUPFAM" id="SSF89796">
    <property type="entry name" value="CoA-transferase family III (CaiB/BaiF)"/>
    <property type="match status" value="1"/>
</dbReference>
<dbReference type="InterPro" id="IPR044855">
    <property type="entry name" value="CoA-Trfase_III_dom3_sf"/>
</dbReference>
<evidence type="ECO:0000313" key="4">
    <source>
        <dbReference type="Proteomes" id="UP001203852"/>
    </source>
</evidence>
<protein>
    <submittedName>
        <fullName evidence="3">CoA-transferase family III domain-containing protein</fullName>
    </submittedName>
</protein>
<dbReference type="InterPro" id="IPR023606">
    <property type="entry name" value="CoA-Trfase_III_dom_1_sf"/>
</dbReference>
<sequence length="445" mass="48749">MSRTIWTQRINTQLQHTVPVTHTHIKARSRHDNAVQNQRGGNGPLKGVKILDLTRVLAGPFCTQILADYGAEVIKVEHPTGGDDTRTWRTQKENRLWNEKGKSMSAYFSTINRNKKSISLNLKHEKGRKIFFELAEKADVVVDNFIPGKMDELGIGYDVLQAINPSIIHASISGYGTSGPYAKRAGYDVIAAGEAGLLHVTGEPNGPPTKPGVGLTDMCTGLYLHGAILAALHTRQQTGVGQKVDASLFETQISVLANVAMTWLNTGEEAKRWGTSHPSIVPYQAFKTKDSYLVLGAVNNRQFKILSERLGLPELPEDARFVDNDTRVLNREALKPILDEAFAARSTGEWLAIFEDSGMPYGPINTLQKAFAHPQIEARQMVEIVPHEAAASGSIKILGIPVKYSKTKPSIHSPPPLLGEHTDAVLQELGYSGQAISELRTEKAV</sequence>
<dbReference type="GO" id="GO:0005739">
    <property type="term" value="C:mitochondrion"/>
    <property type="evidence" value="ECO:0007669"/>
    <property type="project" value="TreeGrafter"/>
</dbReference>
<comment type="similarity">
    <text evidence="1">Belongs to the CoA-transferase III family.</text>
</comment>
<dbReference type="PANTHER" id="PTHR48207">
    <property type="entry name" value="SUCCINATE--HYDROXYMETHYLGLUTARATE COA-TRANSFERASE"/>
    <property type="match status" value="1"/>
</dbReference>
<keyword evidence="4" id="KW-1185">Reference proteome</keyword>